<proteinExistence type="predicted"/>
<accession>W4FCQ0</accession>
<reference evidence="1" key="1">
    <citation type="submission" date="2013-12" db="EMBL/GenBank/DDBJ databases">
        <title>The Genome Sequence of Aphanomyces astaci APO3.</title>
        <authorList>
            <consortium name="The Broad Institute Genomics Platform"/>
            <person name="Russ C."/>
            <person name="Tyler B."/>
            <person name="van West P."/>
            <person name="Dieguez-Uribeondo J."/>
            <person name="Young S.K."/>
            <person name="Zeng Q."/>
            <person name="Gargeya S."/>
            <person name="Fitzgerald M."/>
            <person name="Abouelleil A."/>
            <person name="Alvarado L."/>
            <person name="Chapman S.B."/>
            <person name="Gainer-Dewar J."/>
            <person name="Goldberg J."/>
            <person name="Griggs A."/>
            <person name="Gujja S."/>
            <person name="Hansen M."/>
            <person name="Howarth C."/>
            <person name="Imamovic A."/>
            <person name="Ireland A."/>
            <person name="Larimer J."/>
            <person name="McCowan C."/>
            <person name="Murphy C."/>
            <person name="Pearson M."/>
            <person name="Poon T.W."/>
            <person name="Priest M."/>
            <person name="Roberts A."/>
            <person name="Saif S."/>
            <person name="Shea T."/>
            <person name="Sykes S."/>
            <person name="Wortman J."/>
            <person name="Nusbaum C."/>
            <person name="Birren B."/>
        </authorList>
    </citation>
    <scope>NUCLEOTIDE SEQUENCE [LARGE SCALE GENOMIC DNA]</scope>
    <source>
        <strain evidence="1">APO3</strain>
    </source>
</reference>
<dbReference type="RefSeq" id="XP_009845942.1">
    <property type="nucleotide sequence ID" value="XM_009847640.1"/>
</dbReference>
<sequence>MQTASTLEQSKAVNEAKEVGLREPKLLEALTIVVAGKREEDVRNGEALSRCSATSMKCEEPKSKAVNEAKDVGLREPKLLEALTIVVAGKREEDVRNGEALSRCSATSMKCEEPKVQ</sequence>
<organism evidence="1">
    <name type="scientific">Aphanomyces astaci</name>
    <name type="common">Crayfish plague agent</name>
    <dbReference type="NCBI Taxonomy" id="112090"/>
    <lineage>
        <taxon>Eukaryota</taxon>
        <taxon>Sar</taxon>
        <taxon>Stramenopiles</taxon>
        <taxon>Oomycota</taxon>
        <taxon>Saprolegniomycetes</taxon>
        <taxon>Saprolegniales</taxon>
        <taxon>Verrucalvaceae</taxon>
        <taxon>Aphanomyces</taxon>
    </lineage>
</organism>
<name>W4FCQ0_APHAT</name>
<evidence type="ECO:0000313" key="1">
    <source>
        <dbReference type="EMBL" id="ETV64586.1"/>
    </source>
</evidence>
<gene>
    <name evidence="1" type="ORF">H257_18549</name>
</gene>
<dbReference type="AlphaFoldDB" id="W4FCQ0"/>
<dbReference type="EMBL" id="KI913288">
    <property type="protein sequence ID" value="ETV64586.1"/>
    <property type="molecule type" value="Genomic_DNA"/>
</dbReference>
<dbReference type="GeneID" id="20820545"/>
<dbReference type="VEuPathDB" id="FungiDB:H257_18549"/>
<protein>
    <submittedName>
        <fullName evidence="1">Uncharacterized protein</fullName>
    </submittedName>
</protein>